<protein>
    <submittedName>
        <fullName evidence="3">SDR family oxidoreductase</fullName>
    </submittedName>
</protein>
<evidence type="ECO:0000313" key="3">
    <source>
        <dbReference type="EMBL" id="NGO74110.1"/>
    </source>
</evidence>
<evidence type="ECO:0000256" key="1">
    <source>
        <dbReference type="ARBA" id="ARBA00006484"/>
    </source>
</evidence>
<comment type="caution">
    <text evidence="3">The sequence shown here is derived from an EMBL/GenBank/DDBJ whole genome shotgun (WGS) entry which is preliminary data.</text>
</comment>
<dbReference type="SUPFAM" id="SSF51735">
    <property type="entry name" value="NAD(P)-binding Rossmann-fold domains"/>
    <property type="match status" value="1"/>
</dbReference>
<dbReference type="EMBL" id="JAAKZW010000001">
    <property type="protein sequence ID" value="NGO74110.1"/>
    <property type="molecule type" value="Genomic_DNA"/>
</dbReference>
<dbReference type="CDD" id="cd05233">
    <property type="entry name" value="SDR_c"/>
    <property type="match status" value="1"/>
</dbReference>
<name>A0A6G4XB81_9ACTN</name>
<evidence type="ECO:0000313" key="4">
    <source>
        <dbReference type="Proteomes" id="UP000481109"/>
    </source>
</evidence>
<dbReference type="Pfam" id="PF13561">
    <property type="entry name" value="adh_short_C2"/>
    <property type="match status" value="1"/>
</dbReference>
<reference evidence="3 4" key="1">
    <citation type="submission" date="2020-02" db="EMBL/GenBank/DDBJ databases">
        <title>Whole-genome analyses of novel actinobacteria.</title>
        <authorList>
            <person name="Sahin N."/>
            <person name="Tokatli A."/>
        </authorList>
    </citation>
    <scope>NUCLEOTIDE SEQUENCE [LARGE SCALE GENOMIC DNA]</scope>
    <source>
        <strain evidence="3 4">YC504</strain>
    </source>
</reference>
<dbReference type="PRINTS" id="PR00081">
    <property type="entry name" value="GDHRDH"/>
</dbReference>
<dbReference type="GO" id="GO:0016491">
    <property type="term" value="F:oxidoreductase activity"/>
    <property type="evidence" value="ECO:0007669"/>
    <property type="project" value="UniProtKB-KW"/>
</dbReference>
<dbReference type="PROSITE" id="PS00061">
    <property type="entry name" value="ADH_SHORT"/>
    <property type="match status" value="1"/>
</dbReference>
<dbReference type="FunFam" id="3.40.50.720:FF:000084">
    <property type="entry name" value="Short-chain dehydrogenase reductase"/>
    <property type="match status" value="1"/>
</dbReference>
<dbReference type="AlphaFoldDB" id="A0A6G4XB81"/>
<comment type="similarity">
    <text evidence="1">Belongs to the short-chain dehydrogenases/reductases (SDR) family.</text>
</comment>
<dbReference type="PANTHER" id="PTHR24321">
    <property type="entry name" value="DEHYDROGENASES, SHORT CHAIN"/>
    <property type="match status" value="1"/>
</dbReference>
<organism evidence="3 4">
    <name type="scientific">Streptomyces mesophilus</name>
    <dbReference type="NCBI Taxonomy" id="1775132"/>
    <lineage>
        <taxon>Bacteria</taxon>
        <taxon>Bacillati</taxon>
        <taxon>Actinomycetota</taxon>
        <taxon>Actinomycetes</taxon>
        <taxon>Kitasatosporales</taxon>
        <taxon>Streptomycetaceae</taxon>
        <taxon>Streptomyces</taxon>
    </lineage>
</organism>
<keyword evidence="4" id="KW-1185">Reference proteome</keyword>
<evidence type="ECO:0000256" key="2">
    <source>
        <dbReference type="ARBA" id="ARBA00023002"/>
    </source>
</evidence>
<dbReference type="PANTHER" id="PTHR24321:SF8">
    <property type="entry name" value="ESTRADIOL 17-BETA-DEHYDROGENASE 8-RELATED"/>
    <property type="match status" value="1"/>
</dbReference>
<dbReference type="InterPro" id="IPR036291">
    <property type="entry name" value="NAD(P)-bd_dom_sf"/>
</dbReference>
<accession>A0A6G4XB81</accession>
<dbReference type="InterPro" id="IPR020904">
    <property type="entry name" value="Sc_DH/Rdtase_CS"/>
</dbReference>
<dbReference type="RefSeq" id="WP_165329633.1">
    <property type="nucleotide sequence ID" value="NZ_JAAKZW010000001.1"/>
</dbReference>
<dbReference type="PRINTS" id="PR00080">
    <property type="entry name" value="SDRFAMILY"/>
</dbReference>
<dbReference type="InterPro" id="IPR002347">
    <property type="entry name" value="SDR_fam"/>
</dbReference>
<dbReference type="PROSITE" id="PS51257">
    <property type="entry name" value="PROKAR_LIPOPROTEIN"/>
    <property type="match status" value="1"/>
</dbReference>
<keyword evidence="2" id="KW-0560">Oxidoreductase</keyword>
<dbReference type="Proteomes" id="UP000481109">
    <property type="component" value="Unassembled WGS sequence"/>
</dbReference>
<dbReference type="Gene3D" id="3.40.50.720">
    <property type="entry name" value="NAD(P)-binding Rossmann-like Domain"/>
    <property type="match status" value="1"/>
</dbReference>
<sequence length="251" mass="25734">MSERFEGKVALVTGGGSGIGAACVRQLAREGAHVVALDTDKDGAQRVAAYDKVRIRAVHADVTDADAMRHAVDDLMSEHGRLDIAVNNAGVLGGLAPVHELAYNAFQHVLEVNLGGVFHGMRYEIPAMLASGGGVVVNMASVGSASGFAGASAYCAAKHAVLGLTRSAALEYAAHGVRVVAVAPAFVDTAIGHRLPPEQSAALAQQLVSAQGIQRPGTAEEVAELTCFLASDAASFVTGSFHPVDAGYLAH</sequence>
<gene>
    <name evidence="3" type="ORF">G6045_00165</name>
</gene>
<proteinExistence type="inferred from homology"/>